<dbReference type="Pfam" id="PF11412">
    <property type="entry name" value="DsbD_N"/>
    <property type="match status" value="1"/>
</dbReference>
<feature type="region of interest" description="Disordered" evidence="1">
    <location>
        <begin position="158"/>
        <end position="180"/>
    </location>
</feature>
<dbReference type="AlphaFoldDB" id="A0A0F9U3U0"/>
<dbReference type="GO" id="GO:0015035">
    <property type="term" value="F:protein-disulfide reductase activity"/>
    <property type="evidence" value="ECO:0007669"/>
    <property type="project" value="TreeGrafter"/>
</dbReference>
<feature type="compositionally biased region" description="Polar residues" evidence="1">
    <location>
        <begin position="166"/>
        <end position="180"/>
    </location>
</feature>
<dbReference type="SUPFAM" id="SSF74863">
    <property type="entry name" value="Thiol:disulfide interchange protein DsbD, N-terminal domain (DsbD-alpha)"/>
    <property type="match status" value="1"/>
</dbReference>
<dbReference type="PANTHER" id="PTHR32234">
    <property type="entry name" value="THIOL:DISULFIDE INTERCHANGE PROTEIN DSBD"/>
    <property type="match status" value="1"/>
</dbReference>
<feature type="domain" description="Thiol:disulfide interchange protein DsbD N-terminal" evidence="2">
    <location>
        <begin position="39"/>
        <end position="151"/>
    </location>
</feature>
<reference evidence="3" key="1">
    <citation type="journal article" date="2015" name="Nature">
        <title>Complex archaea that bridge the gap between prokaryotes and eukaryotes.</title>
        <authorList>
            <person name="Spang A."/>
            <person name="Saw J.H."/>
            <person name="Jorgensen S.L."/>
            <person name="Zaremba-Niedzwiedzka K."/>
            <person name="Martijn J."/>
            <person name="Lind A.E."/>
            <person name="van Eijk R."/>
            <person name="Schleper C."/>
            <person name="Guy L."/>
            <person name="Ettema T.J."/>
        </authorList>
    </citation>
    <scope>NUCLEOTIDE SEQUENCE</scope>
</reference>
<proteinExistence type="predicted"/>
<dbReference type="GO" id="GO:0045454">
    <property type="term" value="P:cell redox homeostasis"/>
    <property type="evidence" value="ECO:0007669"/>
    <property type="project" value="TreeGrafter"/>
</dbReference>
<protein>
    <recommendedName>
        <fullName evidence="2">Thiol:disulfide interchange protein DsbD N-terminal domain-containing protein</fullName>
    </recommendedName>
</protein>
<accession>A0A0F9U3U0</accession>
<organism evidence="3">
    <name type="scientific">marine sediment metagenome</name>
    <dbReference type="NCBI Taxonomy" id="412755"/>
    <lineage>
        <taxon>unclassified sequences</taxon>
        <taxon>metagenomes</taxon>
        <taxon>ecological metagenomes</taxon>
    </lineage>
</organism>
<dbReference type="PANTHER" id="PTHR32234:SF0">
    <property type="entry name" value="THIOL:DISULFIDE INTERCHANGE PROTEIN DSBD"/>
    <property type="match status" value="1"/>
</dbReference>
<dbReference type="Gene3D" id="2.60.40.1250">
    <property type="entry name" value="Thiol:disulfide interchange protein DsbD, N-terminal domain"/>
    <property type="match status" value="1"/>
</dbReference>
<gene>
    <name evidence="3" type="ORF">LCGC14_0314240</name>
</gene>
<comment type="caution">
    <text evidence="3">The sequence shown here is derived from an EMBL/GenBank/DDBJ whole genome shotgun (WGS) entry which is preliminary data.</text>
</comment>
<evidence type="ECO:0000313" key="3">
    <source>
        <dbReference type="EMBL" id="KKN81977.1"/>
    </source>
</evidence>
<dbReference type="InterPro" id="IPR028250">
    <property type="entry name" value="DsbDN"/>
</dbReference>
<sequence length="180" mass="19656">MKQVFAFLTVALFIVTPVAAREEMFEVGDKSSPFNRSPQRDFLPAKEAFRTTAWRDDDRVYIGFTAAENYYLHRHQFAIESLSQDINFGELALPPGEPMSHASLGNINVFYDQVLVSAPIEASDTVTGPLAIMVTFQGCSDQGLCYPPEQVEIVSPYGSPPAAFTISPSRDTAGSSKGAP</sequence>
<name>A0A0F9U3U0_9ZZZZ</name>
<dbReference type="InterPro" id="IPR036929">
    <property type="entry name" value="DsbDN_sf"/>
</dbReference>
<evidence type="ECO:0000256" key="1">
    <source>
        <dbReference type="SAM" id="MobiDB-lite"/>
    </source>
</evidence>
<evidence type="ECO:0000259" key="2">
    <source>
        <dbReference type="Pfam" id="PF11412"/>
    </source>
</evidence>
<dbReference type="EMBL" id="LAZR01000207">
    <property type="protein sequence ID" value="KKN81977.1"/>
    <property type="molecule type" value="Genomic_DNA"/>
</dbReference>